<gene>
    <name evidence="1" type="ORF">ALC53_12413</name>
</gene>
<protein>
    <submittedName>
        <fullName evidence="1">Uncharacterized protein</fullName>
    </submittedName>
</protein>
<dbReference type="STRING" id="520822.A0A195AXZ2"/>
<evidence type="ECO:0000313" key="1">
    <source>
        <dbReference type="EMBL" id="KYM77118.1"/>
    </source>
</evidence>
<name>A0A195AXZ2_9HYME</name>
<keyword evidence="2" id="KW-1185">Reference proteome</keyword>
<dbReference type="PANTHER" id="PTHR21301">
    <property type="entry name" value="REVERSE TRANSCRIPTASE"/>
    <property type="match status" value="1"/>
</dbReference>
<dbReference type="EMBL" id="KQ976703">
    <property type="protein sequence ID" value="KYM77118.1"/>
    <property type="molecule type" value="Genomic_DNA"/>
</dbReference>
<dbReference type="Proteomes" id="UP000078540">
    <property type="component" value="Unassembled WGS sequence"/>
</dbReference>
<dbReference type="PANTHER" id="PTHR21301:SF10">
    <property type="entry name" value="REVERSE TRANSCRIPTASE DOMAIN-CONTAINING PROTEIN"/>
    <property type="match status" value="1"/>
</dbReference>
<reference evidence="1 2" key="1">
    <citation type="submission" date="2015-09" db="EMBL/GenBank/DDBJ databases">
        <title>Atta colombica WGS genome.</title>
        <authorList>
            <person name="Nygaard S."/>
            <person name="Hu H."/>
            <person name="Boomsma J."/>
            <person name="Zhang G."/>
        </authorList>
    </citation>
    <scope>NUCLEOTIDE SEQUENCE [LARGE SCALE GENOMIC DNA]</scope>
    <source>
        <strain evidence="1">Treedump-2</strain>
        <tissue evidence="1">Whole body</tissue>
    </source>
</reference>
<dbReference type="AlphaFoldDB" id="A0A195AXZ2"/>
<sequence length="109" mass="13199">MRLKFKYLCFILDRKGDYKNHLKELSSRGKMVARYRKTLKKSEVWFRYIDDIRDMPNILFTVDIEKNRKLPFLDVLVSKKVDGTLGHQMYRKSTHTDRYLHAESYYCLA</sequence>
<evidence type="ECO:0000313" key="2">
    <source>
        <dbReference type="Proteomes" id="UP000078540"/>
    </source>
</evidence>
<proteinExistence type="predicted"/>
<accession>A0A195AXZ2</accession>
<organism evidence="1 2">
    <name type="scientific">Atta colombica</name>
    <dbReference type="NCBI Taxonomy" id="520822"/>
    <lineage>
        <taxon>Eukaryota</taxon>
        <taxon>Metazoa</taxon>
        <taxon>Ecdysozoa</taxon>
        <taxon>Arthropoda</taxon>
        <taxon>Hexapoda</taxon>
        <taxon>Insecta</taxon>
        <taxon>Pterygota</taxon>
        <taxon>Neoptera</taxon>
        <taxon>Endopterygota</taxon>
        <taxon>Hymenoptera</taxon>
        <taxon>Apocrita</taxon>
        <taxon>Aculeata</taxon>
        <taxon>Formicoidea</taxon>
        <taxon>Formicidae</taxon>
        <taxon>Myrmicinae</taxon>
        <taxon>Atta</taxon>
    </lineage>
</organism>